<feature type="signal peptide" evidence="13">
    <location>
        <begin position="1"/>
        <end position="38"/>
    </location>
</feature>
<keyword evidence="5" id="KW-0964">Secreted</keyword>
<keyword evidence="6" id="KW-0929">Antimicrobial</keyword>
<feature type="region of interest" description="Disordered" evidence="12">
    <location>
        <begin position="41"/>
        <end position="73"/>
    </location>
</feature>
<evidence type="ECO:0000256" key="9">
    <source>
        <dbReference type="ARBA" id="ARBA00023157"/>
    </source>
</evidence>
<dbReference type="CDD" id="cd06412">
    <property type="entry name" value="GH25_CH-type"/>
    <property type="match status" value="1"/>
</dbReference>
<comment type="function">
    <text evidence="11">This enzyme has both lysozyme (acetylmuramidase) and diacetylmuramidase activities.</text>
</comment>
<evidence type="ECO:0000313" key="14">
    <source>
        <dbReference type="EMBL" id="MBB5069668.1"/>
    </source>
</evidence>
<evidence type="ECO:0000256" key="7">
    <source>
        <dbReference type="ARBA" id="ARBA00022638"/>
    </source>
</evidence>
<comment type="subcellular location">
    <subcellularLocation>
        <location evidence="2">Secreted</location>
    </subcellularLocation>
</comment>
<dbReference type="PANTHER" id="PTHR34135:SF2">
    <property type="entry name" value="LYSOZYME"/>
    <property type="match status" value="1"/>
</dbReference>
<comment type="catalytic activity">
    <reaction evidence="1">
        <text>Hydrolysis of (1-&gt;4)-beta-linkages between N-acetylmuramic acid and N-acetyl-D-glucosamine residues in a peptidoglycan and between N-acetyl-D-glucosamine residues in chitodextrins.</text>
        <dbReference type="EC" id="3.2.1.17"/>
    </reaction>
</comment>
<dbReference type="AlphaFoldDB" id="A0A840NHC9"/>
<dbReference type="InterPro" id="IPR018077">
    <property type="entry name" value="Glyco_hydro_fam25_subgr"/>
</dbReference>
<dbReference type="RefSeq" id="WP_343071392.1">
    <property type="nucleotide sequence ID" value="NZ_JACHIV010000001.1"/>
</dbReference>
<keyword evidence="7" id="KW-0081">Bacteriolytic enzyme</keyword>
<dbReference type="GO" id="GO:0042742">
    <property type="term" value="P:defense response to bacterium"/>
    <property type="evidence" value="ECO:0007669"/>
    <property type="project" value="UniProtKB-KW"/>
</dbReference>
<keyword evidence="10 14" id="KW-0326">Glycosidase</keyword>
<evidence type="ECO:0000256" key="4">
    <source>
        <dbReference type="ARBA" id="ARBA00012732"/>
    </source>
</evidence>
<evidence type="ECO:0000256" key="3">
    <source>
        <dbReference type="ARBA" id="ARBA00010646"/>
    </source>
</evidence>
<dbReference type="Pfam" id="PF01183">
    <property type="entry name" value="Glyco_hydro_25"/>
    <property type="match status" value="1"/>
</dbReference>
<name>A0A840NHC9_9PSEU</name>
<accession>A0A840NHC9</accession>
<reference evidence="14 15" key="1">
    <citation type="submission" date="2020-08" db="EMBL/GenBank/DDBJ databases">
        <title>Sequencing the genomes of 1000 actinobacteria strains.</title>
        <authorList>
            <person name="Klenk H.-P."/>
        </authorList>
    </citation>
    <scope>NUCLEOTIDE SEQUENCE [LARGE SCALE GENOMIC DNA]</scope>
    <source>
        <strain evidence="14 15">DSM 45582</strain>
    </source>
</reference>
<dbReference type="GO" id="GO:0009253">
    <property type="term" value="P:peptidoglycan catabolic process"/>
    <property type="evidence" value="ECO:0007669"/>
    <property type="project" value="InterPro"/>
</dbReference>
<evidence type="ECO:0000256" key="10">
    <source>
        <dbReference type="ARBA" id="ARBA00023295"/>
    </source>
</evidence>
<dbReference type="Proteomes" id="UP000580474">
    <property type="component" value="Unassembled WGS sequence"/>
</dbReference>
<feature type="chain" id="PRO_5032958604" description="lysozyme" evidence="13">
    <location>
        <begin position="39"/>
        <end position="282"/>
    </location>
</feature>
<dbReference type="PROSITE" id="PS51318">
    <property type="entry name" value="TAT"/>
    <property type="match status" value="1"/>
</dbReference>
<dbReference type="Gene3D" id="3.20.20.80">
    <property type="entry name" value="Glycosidases"/>
    <property type="match status" value="1"/>
</dbReference>
<evidence type="ECO:0000256" key="6">
    <source>
        <dbReference type="ARBA" id="ARBA00022529"/>
    </source>
</evidence>
<comment type="caution">
    <text evidence="14">The sequence shown here is derived from an EMBL/GenBank/DDBJ whole genome shotgun (WGS) entry which is preliminary data.</text>
</comment>
<evidence type="ECO:0000256" key="8">
    <source>
        <dbReference type="ARBA" id="ARBA00022801"/>
    </source>
</evidence>
<keyword evidence="9" id="KW-1015">Disulfide bond</keyword>
<keyword evidence="13" id="KW-0732">Signal</keyword>
<dbReference type="EMBL" id="JACHIV010000001">
    <property type="protein sequence ID" value="MBB5069668.1"/>
    <property type="molecule type" value="Genomic_DNA"/>
</dbReference>
<evidence type="ECO:0000256" key="11">
    <source>
        <dbReference type="ARBA" id="ARBA00055588"/>
    </source>
</evidence>
<evidence type="ECO:0000256" key="12">
    <source>
        <dbReference type="SAM" id="MobiDB-lite"/>
    </source>
</evidence>
<evidence type="ECO:0000256" key="2">
    <source>
        <dbReference type="ARBA" id="ARBA00004613"/>
    </source>
</evidence>
<evidence type="ECO:0000256" key="5">
    <source>
        <dbReference type="ARBA" id="ARBA00022525"/>
    </source>
</evidence>
<gene>
    <name evidence="14" type="ORF">BJ969_002756</name>
</gene>
<dbReference type="PROSITE" id="PS51904">
    <property type="entry name" value="GLYCOSYL_HYDROL_F25_2"/>
    <property type="match status" value="1"/>
</dbReference>
<dbReference type="GO" id="GO:0016052">
    <property type="term" value="P:carbohydrate catabolic process"/>
    <property type="evidence" value="ECO:0007669"/>
    <property type="project" value="TreeGrafter"/>
</dbReference>
<protein>
    <recommendedName>
        <fullName evidence="4">lysozyme</fullName>
        <ecNumber evidence="4">3.2.1.17</ecNumber>
    </recommendedName>
</protein>
<dbReference type="GO" id="GO:0005576">
    <property type="term" value="C:extracellular region"/>
    <property type="evidence" value="ECO:0007669"/>
    <property type="project" value="UniProtKB-SubCell"/>
</dbReference>
<dbReference type="GO" id="GO:0003796">
    <property type="term" value="F:lysozyme activity"/>
    <property type="evidence" value="ECO:0007669"/>
    <property type="project" value="UniProtKB-EC"/>
</dbReference>
<keyword evidence="8 14" id="KW-0378">Hydrolase</keyword>
<dbReference type="PANTHER" id="PTHR34135">
    <property type="entry name" value="LYSOZYME"/>
    <property type="match status" value="1"/>
</dbReference>
<dbReference type="FunFam" id="3.20.20.80:FF:000060">
    <property type="entry name" value="Lysozyme M1"/>
    <property type="match status" value="1"/>
</dbReference>
<dbReference type="SMART" id="SM00641">
    <property type="entry name" value="Glyco_25"/>
    <property type="match status" value="1"/>
</dbReference>
<keyword evidence="15" id="KW-1185">Reference proteome</keyword>
<evidence type="ECO:0000313" key="15">
    <source>
        <dbReference type="Proteomes" id="UP000580474"/>
    </source>
</evidence>
<dbReference type="SUPFAM" id="SSF51445">
    <property type="entry name" value="(Trans)glycosidases"/>
    <property type="match status" value="1"/>
</dbReference>
<comment type="similarity">
    <text evidence="3">Belongs to the glycosyl hydrolase 25 family.</text>
</comment>
<dbReference type="EC" id="3.2.1.17" evidence="4"/>
<dbReference type="GO" id="GO:0031640">
    <property type="term" value="P:killing of cells of another organism"/>
    <property type="evidence" value="ECO:0007669"/>
    <property type="project" value="UniProtKB-KW"/>
</dbReference>
<dbReference type="InterPro" id="IPR017853">
    <property type="entry name" value="GH"/>
</dbReference>
<dbReference type="InterPro" id="IPR006311">
    <property type="entry name" value="TAT_signal"/>
</dbReference>
<evidence type="ECO:0000256" key="13">
    <source>
        <dbReference type="SAM" id="SignalP"/>
    </source>
</evidence>
<dbReference type="GO" id="GO:0016998">
    <property type="term" value="P:cell wall macromolecule catabolic process"/>
    <property type="evidence" value="ECO:0007669"/>
    <property type="project" value="InterPro"/>
</dbReference>
<dbReference type="InterPro" id="IPR002053">
    <property type="entry name" value="Glyco_hydro_25"/>
</dbReference>
<proteinExistence type="inferred from homology"/>
<evidence type="ECO:0000256" key="1">
    <source>
        <dbReference type="ARBA" id="ARBA00000632"/>
    </source>
</evidence>
<sequence>MTVPRTPLRSRRRSLLCRAVATALGGALLAGFPLPGAASPGAPPSLDRADPDGAWAGYSVGRSSTADTDRAGTRGAGVAGMDVSGHQGAVDWPRAYADGARFTYVKATEGIGFTSDSFLQQYEGSHAVGMTRGAYHFGLPDSSTGAEQAHYFVDHGGGWIPDGRTLPGALDIESNPYGEMCYGQSPEQISAWIADFSNTYLSRTGRFPAIYTTTRWWDQCTGANPDFAVNNPLWLARFAPDMGPLPAGWAYQAIWQFSNAGVFPGDQNTFNGDPAQLERFVL</sequence>
<organism evidence="14 15">
    <name type="scientific">Saccharopolyspora gloriosae</name>
    <dbReference type="NCBI Taxonomy" id="455344"/>
    <lineage>
        <taxon>Bacteria</taxon>
        <taxon>Bacillati</taxon>
        <taxon>Actinomycetota</taxon>
        <taxon>Actinomycetes</taxon>
        <taxon>Pseudonocardiales</taxon>
        <taxon>Pseudonocardiaceae</taxon>
        <taxon>Saccharopolyspora</taxon>
    </lineage>
</organism>